<dbReference type="KEGG" id="rop:ROP_pROB01-02540"/>
<evidence type="ECO:0008006" key="4">
    <source>
        <dbReference type="Google" id="ProtNLM"/>
    </source>
</evidence>
<gene>
    <name evidence="2" type="ordered locus">ROP_pROB01-02540</name>
</gene>
<evidence type="ECO:0000313" key="2">
    <source>
        <dbReference type="EMBL" id="BAH55753.1"/>
    </source>
</evidence>
<feature type="compositionally biased region" description="Basic and acidic residues" evidence="1">
    <location>
        <begin position="137"/>
        <end position="147"/>
    </location>
</feature>
<organism evidence="2 3">
    <name type="scientific">Rhodococcus opacus (strain B4)</name>
    <dbReference type="NCBI Taxonomy" id="632772"/>
    <lineage>
        <taxon>Bacteria</taxon>
        <taxon>Bacillati</taxon>
        <taxon>Actinomycetota</taxon>
        <taxon>Actinomycetes</taxon>
        <taxon>Mycobacteriales</taxon>
        <taxon>Nocardiaceae</taxon>
        <taxon>Rhodococcus</taxon>
    </lineage>
</organism>
<dbReference type="PATRIC" id="fig|632772.20.peg.7989"/>
<sequence length="174" mass="19699">MKLKARRRGGLSVVRDLREVRAAVGPEDTERFETDVFAGFVLARCAAGLSDNMIRSDVSHLEQVRTWFGKPLWDMLPADADSYFGTVLRPVLIPTRLARAQALKTYFEFLELRHKIEIHNLTGRIAPPGRPVRTRRDHSDPILHSRATDPPNPSRGTRSTELSTNPRINSPQIH</sequence>
<accession>C1BD09</accession>
<dbReference type="HOGENOM" id="CLU_1538880_0_0_11"/>
<dbReference type="RefSeq" id="WP_007296051.1">
    <property type="nucleotide sequence ID" value="NC_012520.1"/>
</dbReference>
<reference evidence="2 3" key="1">
    <citation type="submission" date="2009-03" db="EMBL/GenBank/DDBJ databases">
        <title>Comparison of the complete genome sequences of Rhodococcus erythropolis PR4 and Rhodococcus opacus B4.</title>
        <authorList>
            <person name="Takarada H."/>
            <person name="Sekine M."/>
            <person name="Hosoyama A."/>
            <person name="Yamada R."/>
            <person name="Fujisawa T."/>
            <person name="Omata S."/>
            <person name="Shimizu A."/>
            <person name="Tsukatani N."/>
            <person name="Tanikawa S."/>
            <person name="Fujita N."/>
            <person name="Harayama S."/>
        </authorList>
    </citation>
    <scope>NUCLEOTIDE SEQUENCE [LARGE SCALE GENOMIC DNA]</scope>
    <source>
        <strain evidence="2 3">B4</strain>
        <plasmid evidence="2 3">pROB01</plasmid>
    </source>
</reference>
<feature type="region of interest" description="Disordered" evidence="1">
    <location>
        <begin position="123"/>
        <end position="174"/>
    </location>
</feature>
<name>C1BD09_RHOOB</name>
<keyword evidence="2" id="KW-0614">Plasmid</keyword>
<dbReference type="Proteomes" id="UP000002212">
    <property type="component" value="Plasmid pROB01"/>
</dbReference>
<evidence type="ECO:0000256" key="1">
    <source>
        <dbReference type="SAM" id="MobiDB-lite"/>
    </source>
</evidence>
<dbReference type="EMBL" id="AP011116">
    <property type="protein sequence ID" value="BAH55753.1"/>
    <property type="molecule type" value="Genomic_DNA"/>
</dbReference>
<geneLocation type="plasmid" evidence="2 3">
    <name>pROB01</name>
</geneLocation>
<proteinExistence type="predicted"/>
<dbReference type="AlphaFoldDB" id="C1BD09"/>
<evidence type="ECO:0000313" key="3">
    <source>
        <dbReference type="Proteomes" id="UP000002212"/>
    </source>
</evidence>
<protein>
    <recommendedName>
        <fullName evidence="4">Core-binding (CB) domain-containing protein</fullName>
    </recommendedName>
</protein>
<dbReference type="OrthoDB" id="3698359at2"/>
<feature type="compositionally biased region" description="Polar residues" evidence="1">
    <location>
        <begin position="154"/>
        <end position="174"/>
    </location>
</feature>